<reference evidence="2 3" key="1">
    <citation type="submission" date="2018-01" db="EMBL/GenBank/DDBJ databases">
        <title>Genome characterization of the sugarcane-associated fungus Trichoderma ghanense CCMA-1212 and their application in lignocelulose bioconversion.</title>
        <authorList>
            <person name="Steindorff A.S."/>
            <person name="Mendes T.D."/>
            <person name="Vilela E.S.D."/>
            <person name="Rodrigues D.S."/>
            <person name="Formighieri E.F."/>
            <person name="Melo I.S."/>
            <person name="Favaro L.C.L."/>
        </authorList>
    </citation>
    <scope>NUCLEOTIDE SEQUENCE [LARGE SCALE GENOMIC DNA]</scope>
    <source>
        <strain evidence="2 3">CCMA-1212</strain>
    </source>
</reference>
<feature type="compositionally biased region" description="Acidic residues" evidence="1">
    <location>
        <begin position="361"/>
        <end position="372"/>
    </location>
</feature>
<dbReference type="GeneID" id="300576539"/>
<feature type="compositionally biased region" description="Basic and acidic residues" evidence="1">
    <location>
        <begin position="115"/>
        <end position="141"/>
    </location>
</feature>
<feature type="compositionally biased region" description="Polar residues" evidence="1">
    <location>
        <begin position="297"/>
        <end position="306"/>
    </location>
</feature>
<name>A0ABY2H5P7_9HYPO</name>
<evidence type="ECO:0000313" key="2">
    <source>
        <dbReference type="EMBL" id="TFB03573.1"/>
    </source>
</evidence>
<feature type="compositionally biased region" description="Basic residues" evidence="1">
    <location>
        <begin position="422"/>
        <end position="432"/>
    </location>
</feature>
<evidence type="ECO:0000313" key="3">
    <source>
        <dbReference type="Proteomes" id="UP001642720"/>
    </source>
</evidence>
<protein>
    <submittedName>
        <fullName evidence="2">Uncharacterized protein</fullName>
    </submittedName>
</protein>
<comment type="caution">
    <text evidence="2">The sequence shown here is derived from an EMBL/GenBank/DDBJ whole genome shotgun (WGS) entry which is preliminary data.</text>
</comment>
<feature type="region of interest" description="Disordered" evidence="1">
    <location>
        <begin position="255"/>
        <end position="306"/>
    </location>
</feature>
<evidence type="ECO:0000256" key="1">
    <source>
        <dbReference type="SAM" id="MobiDB-lite"/>
    </source>
</evidence>
<proteinExistence type="predicted"/>
<organism evidence="2 3">
    <name type="scientific">Trichoderma ghanense</name>
    <dbReference type="NCBI Taxonomy" id="65468"/>
    <lineage>
        <taxon>Eukaryota</taxon>
        <taxon>Fungi</taxon>
        <taxon>Dikarya</taxon>
        <taxon>Ascomycota</taxon>
        <taxon>Pezizomycotina</taxon>
        <taxon>Sordariomycetes</taxon>
        <taxon>Hypocreomycetidae</taxon>
        <taxon>Hypocreales</taxon>
        <taxon>Hypocreaceae</taxon>
        <taxon>Trichoderma</taxon>
    </lineage>
</organism>
<keyword evidence="3" id="KW-1185">Reference proteome</keyword>
<feature type="compositionally biased region" description="Basic and acidic residues" evidence="1">
    <location>
        <begin position="395"/>
        <end position="407"/>
    </location>
</feature>
<feature type="compositionally biased region" description="Basic and acidic residues" evidence="1">
    <location>
        <begin position="149"/>
        <end position="163"/>
    </location>
</feature>
<dbReference type="EMBL" id="PPTA01000005">
    <property type="protein sequence ID" value="TFB03573.1"/>
    <property type="molecule type" value="Genomic_DNA"/>
</dbReference>
<feature type="compositionally biased region" description="Polar residues" evidence="1">
    <location>
        <begin position="256"/>
        <end position="274"/>
    </location>
</feature>
<dbReference type="Proteomes" id="UP001642720">
    <property type="component" value="Unassembled WGS sequence"/>
</dbReference>
<accession>A0ABY2H5P7</accession>
<sequence>MQYLLERIHPALPSEDDRQWEWDWKKYYQQPEVLSTDLHDRFNSHTLPIRRPDVFHREVEGCIEVAATEEEFLAKLEERKAQHVQEVMRAWKSLCAVIESNSWLLASPDQDGEQDTDKENVDKETVDHENADKDEGDRGGEDNYDEEGYCDHTKNDSDKHEELAARNDCTSANLSASPRLGSSTSPNSSILHLDDITSKVVEGRNRWAKETCAGILQQRRTQRLAAPTASARTTAEITAPGSLFSAGIWDPDGLLPSSNLPWRPSASQNQVQPTEPTPAAESRSNNPLKRPRDDHQQGFSEQSPSVTEAEVIALIEIQNIGEEGSGLTEITEPSLGRNTIYLDDAVREVSPSTTSSREPMEIDAGEEDEDVIMTDAALIEHPAPRKSRTAPRASRRQDKQRGRDGKVLRGKRSTPLQEQQSRVKKKQSRRRPSQGTKSPTLLDRLLRSTRSSRRDPGHELWYLGDDATACPVTNAG</sequence>
<feature type="region of interest" description="Disordered" evidence="1">
    <location>
        <begin position="106"/>
        <end position="163"/>
    </location>
</feature>
<feature type="region of interest" description="Disordered" evidence="1">
    <location>
        <begin position="346"/>
        <end position="461"/>
    </location>
</feature>
<dbReference type="RefSeq" id="XP_073559774.1">
    <property type="nucleotide sequence ID" value="XM_073702089.1"/>
</dbReference>
<gene>
    <name evidence="2" type="ORF">CCMA1212_004800</name>
</gene>